<evidence type="ECO:0000313" key="4">
    <source>
        <dbReference type="Proteomes" id="UP000608662"/>
    </source>
</evidence>
<feature type="region of interest" description="Disordered" evidence="1">
    <location>
        <begin position="305"/>
        <end position="375"/>
    </location>
</feature>
<reference evidence="3" key="1">
    <citation type="submission" date="2019-12" db="EMBL/GenBank/DDBJ databases">
        <title>Whole-genome sequence of Halomicrobium mukohataei pws1.</title>
        <authorList>
            <person name="Verma D.K."/>
            <person name="Gopal K."/>
            <person name="Prasad E.S."/>
        </authorList>
    </citation>
    <scope>NUCLEOTIDE SEQUENCE</scope>
    <source>
        <strain evidence="3">Pws1</strain>
    </source>
</reference>
<dbReference type="Gene3D" id="2.60.40.10">
    <property type="entry name" value="Immunoglobulins"/>
    <property type="match status" value="2"/>
</dbReference>
<feature type="compositionally biased region" description="Low complexity" evidence="1">
    <location>
        <begin position="318"/>
        <end position="340"/>
    </location>
</feature>
<protein>
    <recommendedName>
        <fullName evidence="2">Water stress and hypersensitive response domain-containing protein</fullName>
    </recommendedName>
</protein>
<dbReference type="Pfam" id="PF03168">
    <property type="entry name" value="LEA_2"/>
    <property type="match status" value="2"/>
</dbReference>
<dbReference type="EMBL" id="WOYG01000001">
    <property type="protein sequence ID" value="NLV10635.1"/>
    <property type="molecule type" value="Genomic_DNA"/>
</dbReference>
<dbReference type="InterPro" id="IPR004864">
    <property type="entry name" value="LEA_2"/>
</dbReference>
<dbReference type="InterPro" id="IPR013783">
    <property type="entry name" value="Ig-like_fold"/>
</dbReference>
<dbReference type="OrthoDB" id="105458at2157"/>
<dbReference type="RefSeq" id="WP_170094311.1">
    <property type="nucleotide sequence ID" value="NZ_WOYG01000001.1"/>
</dbReference>
<evidence type="ECO:0000259" key="2">
    <source>
        <dbReference type="SMART" id="SM00769"/>
    </source>
</evidence>
<name>A0A847UB55_9EURY</name>
<dbReference type="GO" id="GO:0009269">
    <property type="term" value="P:response to desiccation"/>
    <property type="evidence" value="ECO:0007669"/>
    <property type="project" value="InterPro"/>
</dbReference>
<feature type="domain" description="Water stress and hypersensitive response" evidence="2">
    <location>
        <begin position="179"/>
        <end position="294"/>
    </location>
</feature>
<evidence type="ECO:0000256" key="1">
    <source>
        <dbReference type="SAM" id="MobiDB-lite"/>
    </source>
</evidence>
<proteinExistence type="predicted"/>
<dbReference type="AlphaFoldDB" id="A0A847UB55"/>
<comment type="caution">
    <text evidence="3">The sequence shown here is derived from an EMBL/GenBank/DDBJ whole genome shotgun (WGS) entry which is preliminary data.</text>
</comment>
<feature type="domain" description="Water stress and hypersensitive response" evidence="2">
    <location>
        <begin position="33"/>
        <end position="152"/>
    </location>
</feature>
<dbReference type="SUPFAM" id="SSF117070">
    <property type="entry name" value="LEA14-like"/>
    <property type="match status" value="2"/>
</dbReference>
<organism evidence="3 4">
    <name type="scientific">Halomicrobium mukohataei</name>
    <dbReference type="NCBI Taxonomy" id="57705"/>
    <lineage>
        <taxon>Archaea</taxon>
        <taxon>Methanobacteriati</taxon>
        <taxon>Methanobacteriota</taxon>
        <taxon>Stenosarchaea group</taxon>
        <taxon>Halobacteria</taxon>
        <taxon>Halobacteriales</taxon>
        <taxon>Haloarculaceae</taxon>
        <taxon>Halomicrobium</taxon>
    </lineage>
</organism>
<evidence type="ECO:0000313" key="3">
    <source>
        <dbReference type="EMBL" id="NLV10635.1"/>
    </source>
</evidence>
<gene>
    <name evidence="3" type="ORF">GOC74_11930</name>
</gene>
<dbReference type="SMART" id="SM00769">
    <property type="entry name" value="WHy"/>
    <property type="match status" value="2"/>
</dbReference>
<accession>A0A847UB55</accession>
<dbReference type="Proteomes" id="UP000608662">
    <property type="component" value="Unassembled WGS sequence"/>
</dbReference>
<feature type="compositionally biased region" description="Acidic residues" evidence="1">
    <location>
        <begin position="357"/>
        <end position="375"/>
    </location>
</feature>
<dbReference type="InterPro" id="IPR013990">
    <property type="entry name" value="WHy-dom"/>
</dbReference>
<sequence>MRRSLTVGLAGVLGIVLLLGGGVALGVLGTPSLAGVDNQFGPVNETTTVVHTDLHLRNPNPIGVRLGNVRVNYSVAMNDVTLASGQRDGVRVPTGNSTLNLTTAIDNEQIPVWWYTHVDNGETTAVDIDTRVETPLGEASLGQSRAIETDIAGQFDSTETRPVEANRPFVRDPVLYINQTRGAWDRPNVTRQQTPLDLDFTVYNPKSVPYTVSTVGYDITMNGVPVGEGETERGYLLEPRTTETIRANAAIRNDRLDEWWVSHIDRDQVTDLRIDFYLIVEFRTEQFRIDLDAVDYEQRIETDIFGDRSESAQGGEQTATPAPTDDTATGSDGSATATAGEDGSVSSETTTPTETATETDDGILDGSSETDDGVL</sequence>